<keyword evidence="1" id="KW-0812">Transmembrane</keyword>
<dbReference type="GO" id="GO:0090313">
    <property type="term" value="P:regulation of protein targeting to membrane"/>
    <property type="evidence" value="ECO:0007669"/>
    <property type="project" value="TreeGrafter"/>
</dbReference>
<evidence type="ECO:0000313" key="3">
    <source>
        <dbReference type="EMBL" id="EHQ29342.1"/>
    </source>
</evidence>
<dbReference type="RefSeq" id="WP_008510491.1">
    <property type="nucleotide sequence ID" value="NZ_CM001403.1"/>
</dbReference>
<feature type="domain" description="AsmA" evidence="2">
    <location>
        <begin position="1"/>
        <end position="256"/>
    </location>
</feature>
<dbReference type="EMBL" id="CM001403">
    <property type="protein sequence ID" value="EHQ29342.1"/>
    <property type="molecule type" value="Genomic_DNA"/>
</dbReference>
<keyword evidence="4" id="KW-1185">Reference proteome</keyword>
<keyword evidence="1" id="KW-1133">Transmembrane helix</keyword>
<dbReference type="STRING" id="714943.Mucpa_5267"/>
<dbReference type="Pfam" id="PF05170">
    <property type="entry name" value="AsmA"/>
    <property type="match status" value="1"/>
</dbReference>
<dbReference type="Proteomes" id="UP000002774">
    <property type="component" value="Chromosome"/>
</dbReference>
<dbReference type="HOGENOM" id="CLU_338538_0_0_10"/>
<protein>
    <submittedName>
        <fullName evidence="3">AsmA family protein</fullName>
    </submittedName>
</protein>
<organism evidence="3 4">
    <name type="scientific">Mucilaginibacter paludis DSM 18603</name>
    <dbReference type="NCBI Taxonomy" id="714943"/>
    <lineage>
        <taxon>Bacteria</taxon>
        <taxon>Pseudomonadati</taxon>
        <taxon>Bacteroidota</taxon>
        <taxon>Sphingobacteriia</taxon>
        <taxon>Sphingobacteriales</taxon>
        <taxon>Sphingobacteriaceae</taxon>
        <taxon>Mucilaginibacter</taxon>
    </lineage>
</organism>
<dbReference type="eggNOG" id="COG2982">
    <property type="taxonomic scope" value="Bacteria"/>
</dbReference>
<dbReference type="AlphaFoldDB" id="H1Y5J0"/>
<reference evidence="3" key="1">
    <citation type="submission" date="2011-09" db="EMBL/GenBank/DDBJ databases">
        <title>The permanent draft genome of Mucilaginibacter paludis DSM 18603.</title>
        <authorList>
            <consortium name="US DOE Joint Genome Institute (JGI-PGF)"/>
            <person name="Lucas S."/>
            <person name="Han J."/>
            <person name="Lapidus A."/>
            <person name="Bruce D."/>
            <person name="Goodwin L."/>
            <person name="Pitluck S."/>
            <person name="Peters L."/>
            <person name="Kyrpides N."/>
            <person name="Mavromatis K."/>
            <person name="Ivanova N."/>
            <person name="Mikhailova N."/>
            <person name="Held B."/>
            <person name="Detter J.C."/>
            <person name="Tapia R."/>
            <person name="Han C."/>
            <person name="Land M."/>
            <person name="Hauser L."/>
            <person name="Markowitz V."/>
            <person name="Cheng J.-F."/>
            <person name="Hugenholtz P."/>
            <person name="Woyke T."/>
            <person name="Wu D."/>
            <person name="Tindall B."/>
            <person name="Brambilla E."/>
            <person name="Klenk H.-P."/>
            <person name="Eisen J.A."/>
        </authorList>
    </citation>
    <scope>NUCLEOTIDE SEQUENCE [LARGE SCALE GENOMIC DNA]</scope>
    <source>
        <strain evidence="3">DSM 18603</strain>
    </source>
</reference>
<keyword evidence="1" id="KW-0472">Membrane</keyword>
<accession>H1Y5J0</accession>
<dbReference type="GO" id="GO:0005886">
    <property type="term" value="C:plasma membrane"/>
    <property type="evidence" value="ECO:0007669"/>
    <property type="project" value="TreeGrafter"/>
</dbReference>
<gene>
    <name evidence="3" type="ORF">Mucpa_5267</name>
</gene>
<proteinExistence type="predicted"/>
<evidence type="ECO:0000313" key="4">
    <source>
        <dbReference type="Proteomes" id="UP000002774"/>
    </source>
</evidence>
<dbReference type="PANTHER" id="PTHR30441">
    <property type="entry name" value="DUF748 DOMAIN-CONTAINING PROTEIN"/>
    <property type="match status" value="1"/>
</dbReference>
<sequence length="807" mass="88673">MPGWLKIVLKVFASLVVVILILVIAAMLYINSNKKKVLTLVTTELNKNLDGKLTIGTMESSFFKSFPGVSLSLHNVLLRDNRWPEHHHTLLDAKNFDVSVNTAALLRGTISINHIDISNAAIDLYTDSSGYSNTSVFKKNKQPKKANDGDANSSAELHQFNLKDVGFAVNDQKANKLFQFTIHQLNGKMTYPDSGWHAAVHLDVLANSMAFNKANGSFIKNKTVEGDLVAGYNEDSGKINVSSDRFNIGGNLFKLKALFVTGKRPAQFSIKLAANQITWRGASALLSANISKTLNMFNLGKPFDVKATIAGDFEGGGSPYLNVTATVRNNTLTMPGGNIEACNFDGLYTNNNVPSQGFTDENSVIRLLHLTGVYNNLPFKVDTCNIINLAKPIATGNFTSNFPLTNLNELLGSKVAKFTRGSANMNLRYKADIVDYRLNKPMITGVIDLKDADISYIPRNLNLKNTSISLHFTGDNLILNNIRVQSGKSIVLMEGRVNNFLNLYYSAPEKILLTWQITSPQLYLGEFLGFLNSRKHAPVKNQANSGNIIDQLSNVLDKGKADMHMRIAKLYYKNFLATDATADLLLSEDGVALNNVSVKHAGGTLKLNGQIIQDEKANRFLLSTVVSNVNIHEFFYAFDNFGLTDITYNNLKGFLSAKAMVNGGLSNTGSVVPRSISGNVSINLRNGALINYNPLKTVGKFAFPFRNLNDIEIPKLDAKFDIRGDKIIISPMQITSSVLNADIAGTYGLTNGTNIALDIPLRNPKNDTAITDKAELLKKRYKGIVLHILAKDDDKGKIKIGWNKDHK</sequence>
<dbReference type="PANTHER" id="PTHR30441:SF8">
    <property type="entry name" value="DUF748 DOMAIN-CONTAINING PROTEIN"/>
    <property type="match status" value="1"/>
</dbReference>
<evidence type="ECO:0000256" key="1">
    <source>
        <dbReference type="SAM" id="Phobius"/>
    </source>
</evidence>
<feature type="transmembrane region" description="Helical" evidence="1">
    <location>
        <begin position="7"/>
        <end position="30"/>
    </location>
</feature>
<dbReference type="InterPro" id="IPR052894">
    <property type="entry name" value="AsmA-related"/>
</dbReference>
<dbReference type="InterPro" id="IPR007844">
    <property type="entry name" value="AsmA"/>
</dbReference>
<evidence type="ECO:0000259" key="2">
    <source>
        <dbReference type="Pfam" id="PF05170"/>
    </source>
</evidence>
<name>H1Y5J0_9SPHI</name>
<dbReference type="OrthoDB" id="1489065at2"/>